<proteinExistence type="predicted"/>
<protein>
    <recommendedName>
        <fullName evidence="5">Secreted protein</fullName>
    </recommendedName>
</protein>
<evidence type="ECO:0000256" key="2">
    <source>
        <dbReference type="SAM" id="SignalP"/>
    </source>
</evidence>
<evidence type="ECO:0000313" key="4">
    <source>
        <dbReference type="Proteomes" id="UP001497516"/>
    </source>
</evidence>
<feature type="region of interest" description="Disordered" evidence="1">
    <location>
        <begin position="43"/>
        <end position="70"/>
    </location>
</feature>
<evidence type="ECO:0000256" key="1">
    <source>
        <dbReference type="SAM" id="MobiDB-lite"/>
    </source>
</evidence>
<evidence type="ECO:0000313" key="3">
    <source>
        <dbReference type="EMBL" id="CAL1382207.1"/>
    </source>
</evidence>
<dbReference type="Proteomes" id="UP001497516">
    <property type="component" value="Chromosome 4"/>
</dbReference>
<keyword evidence="2" id="KW-0732">Signal</keyword>
<dbReference type="EMBL" id="OZ034817">
    <property type="protein sequence ID" value="CAL1382207.1"/>
    <property type="molecule type" value="Genomic_DNA"/>
</dbReference>
<keyword evidence="4" id="KW-1185">Reference proteome</keyword>
<reference evidence="3 4" key="1">
    <citation type="submission" date="2024-04" db="EMBL/GenBank/DDBJ databases">
        <authorList>
            <person name="Fracassetti M."/>
        </authorList>
    </citation>
    <scope>NUCLEOTIDE SEQUENCE [LARGE SCALE GENOMIC DNA]</scope>
</reference>
<sequence length="95" mass="10222">MALLVATTMLGSTSAEENSDERRSSRKLWTVTSCRLNYPMTKRMKSAPQEKKKIMEAPLATARNGREDPETRGCAAIGFCSSGLPLVAGEGAADD</sequence>
<evidence type="ECO:0008006" key="5">
    <source>
        <dbReference type="Google" id="ProtNLM"/>
    </source>
</evidence>
<accession>A0AAV2E953</accession>
<dbReference type="AlphaFoldDB" id="A0AAV2E953"/>
<gene>
    <name evidence="3" type="ORF">LTRI10_LOCUS23545</name>
</gene>
<feature type="chain" id="PRO_5043841918" description="Secreted protein" evidence="2">
    <location>
        <begin position="16"/>
        <end position="95"/>
    </location>
</feature>
<organism evidence="3 4">
    <name type="scientific">Linum trigynum</name>
    <dbReference type="NCBI Taxonomy" id="586398"/>
    <lineage>
        <taxon>Eukaryota</taxon>
        <taxon>Viridiplantae</taxon>
        <taxon>Streptophyta</taxon>
        <taxon>Embryophyta</taxon>
        <taxon>Tracheophyta</taxon>
        <taxon>Spermatophyta</taxon>
        <taxon>Magnoliopsida</taxon>
        <taxon>eudicotyledons</taxon>
        <taxon>Gunneridae</taxon>
        <taxon>Pentapetalae</taxon>
        <taxon>rosids</taxon>
        <taxon>fabids</taxon>
        <taxon>Malpighiales</taxon>
        <taxon>Linaceae</taxon>
        <taxon>Linum</taxon>
    </lineage>
</organism>
<feature type="signal peptide" evidence="2">
    <location>
        <begin position="1"/>
        <end position="15"/>
    </location>
</feature>
<name>A0AAV2E953_9ROSI</name>